<comment type="caution">
    <text evidence="1">The sequence shown here is derived from an EMBL/GenBank/DDBJ whole genome shotgun (WGS) entry which is preliminary data.</text>
</comment>
<gene>
    <name evidence="1" type="ORF">E6C70_05965</name>
</gene>
<dbReference type="Proteomes" id="UP000307380">
    <property type="component" value="Unassembled WGS sequence"/>
</dbReference>
<proteinExistence type="predicted"/>
<dbReference type="RefSeq" id="WP_136423151.1">
    <property type="nucleotide sequence ID" value="NZ_OZ241748.1"/>
</dbReference>
<organism evidence="1 2">
    <name type="scientific">Orlajensenia flava</name>
    <dbReference type="NCBI Taxonomy" id="2565934"/>
    <lineage>
        <taxon>Bacteria</taxon>
        <taxon>Bacillati</taxon>
        <taxon>Actinomycetota</taxon>
        <taxon>Actinomycetes</taxon>
        <taxon>Micrococcales</taxon>
        <taxon>Microbacteriaceae</taxon>
        <taxon>Orlajensenia</taxon>
    </lineage>
</organism>
<evidence type="ECO:0000313" key="2">
    <source>
        <dbReference type="Proteomes" id="UP000307380"/>
    </source>
</evidence>
<evidence type="ECO:0000313" key="1">
    <source>
        <dbReference type="EMBL" id="THG35584.1"/>
    </source>
</evidence>
<dbReference type="AlphaFoldDB" id="A0A4S4FY97"/>
<dbReference type="EMBL" id="SSSN01000003">
    <property type="protein sequence ID" value="THG35584.1"/>
    <property type="molecule type" value="Genomic_DNA"/>
</dbReference>
<dbReference type="OrthoDB" id="5122951at2"/>
<evidence type="ECO:0008006" key="3">
    <source>
        <dbReference type="Google" id="ProtNLM"/>
    </source>
</evidence>
<accession>A0A4S4FY97</accession>
<protein>
    <recommendedName>
        <fullName evidence="3">Asp23/Gls24 family envelope stress response protein</fullName>
    </recommendedName>
</protein>
<reference evidence="1 2" key="1">
    <citation type="submission" date="2019-04" db="EMBL/GenBank/DDBJ databases">
        <authorList>
            <person name="Jiang L."/>
        </authorList>
    </citation>
    <scope>NUCLEOTIDE SEQUENCE [LARGE SCALE GENOMIC DNA]</scope>
    <source>
        <strain evidence="1 2">YIM 131861</strain>
    </source>
</reference>
<name>A0A4S4FY97_9MICO</name>
<sequence length="116" mass="12211">MSEPAPRGRTTVTSRALTRVSEAVAAETFGVRSGDVRVDLSDRNGLLALVVNTPIRVAPLAGIDRSGGMRDSTIIERAARGQGSIHSSVTAITGAEIAHVTVHLTGVDIARQERVR</sequence>
<keyword evidence="2" id="KW-1185">Reference proteome</keyword>